<dbReference type="OrthoDB" id="5740990at2"/>
<feature type="region of interest" description="Disordered" evidence="1">
    <location>
        <begin position="74"/>
        <end position="95"/>
    </location>
</feature>
<evidence type="ECO:0000313" key="3">
    <source>
        <dbReference type="Proteomes" id="UP000295304"/>
    </source>
</evidence>
<name>A0A4R3JG63_9PROT</name>
<organism evidence="2 3">
    <name type="scientific">Varunaivibrio sulfuroxidans</name>
    <dbReference type="NCBI Taxonomy" id="1773489"/>
    <lineage>
        <taxon>Bacteria</taxon>
        <taxon>Pseudomonadati</taxon>
        <taxon>Pseudomonadota</taxon>
        <taxon>Alphaproteobacteria</taxon>
        <taxon>Rhodospirillales</taxon>
        <taxon>Magnetovibrionaceae</taxon>
        <taxon>Varunaivibrio</taxon>
    </lineage>
</organism>
<proteinExistence type="predicted"/>
<gene>
    <name evidence="2" type="ORF">EDD55_101188</name>
</gene>
<reference evidence="2 3" key="1">
    <citation type="submission" date="2019-03" db="EMBL/GenBank/DDBJ databases">
        <title>Genomic Encyclopedia of Type Strains, Phase IV (KMG-IV): sequencing the most valuable type-strain genomes for metagenomic binning, comparative biology and taxonomic classification.</title>
        <authorList>
            <person name="Goeker M."/>
        </authorList>
    </citation>
    <scope>NUCLEOTIDE SEQUENCE [LARGE SCALE GENOMIC DNA]</scope>
    <source>
        <strain evidence="2 3">DSM 101688</strain>
    </source>
</reference>
<dbReference type="AlphaFoldDB" id="A0A4R3JG63"/>
<feature type="compositionally biased region" description="Basic and acidic residues" evidence="1">
    <location>
        <begin position="86"/>
        <end position="95"/>
    </location>
</feature>
<dbReference type="RefSeq" id="WP_132937602.1">
    <property type="nucleotide sequence ID" value="NZ_CP119676.1"/>
</dbReference>
<keyword evidence="3" id="KW-1185">Reference proteome</keyword>
<dbReference type="EMBL" id="SLZW01000001">
    <property type="protein sequence ID" value="TCS64857.1"/>
    <property type="molecule type" value="Genomic_DNA"/>
</dbReference>
<dbReference type="Proteomes" id="UP000295304">
    <property type="component" value="Unassembled WGS sequence"/>
</dbReference>
<protein>
    <submittedName>
        <fullName evidence="2">Uncharacterized protein</fullName>
    </submittedName>
</protein>
<comment type="caution">
    <text evidence="2">The sequence shown here is derived from an EMBL/GenBank/DDBJ whole genome shotgun (WGS) entry which is preliminary data.</text>
</comment>
<evidence type="ECO:0000313" key="2">
    <source>
        <dbReference type="EMBL" id="TCS64857.1"/>
    </source>
</evidence>
<accession>A0A4R3JG63</accession>
<dbReference type="Pfam" id="PF20099">
    <property type="entry name" value="DUF6489"/>
    <property type="match status" value="1"/>
</dbReference>
<dbReference type="InterPro" id="IPR045502">
    <property type="entry name" value="DUF6489"/>
</dbReference>
<sequence length="95" mass="10697">MKITMNIDCTAEEARDFFGLPDVKPLQERFLSKLEENMDAKMAALDPDKMANTWLPQFVMGSMKGMEQFQKMFFNQGVSTSGGPSDPKEDKDKGP</sequence>
<evidence type="ECO:0000256" key="1">
    <source>
        <dbReference type="SAM" id="MobiDB-lite"/>
    </source>
</evidence>